<keyword evidence="3" id="KW-1185">Reference proteome</keyword>
<name>A0ABN9WX07_9DINO</name>
<feature type="region of interest" description="Disordered" evidence="1">
    <location>
        <begin position="74"/>
        <end position="113"/>
    </location>
</feature>
<evidence type="ECO:0000256" key="1">
    <source>
        <dbReference type="SAM" id="MobiDB-lite"/>
    </source>
</evidence>
<dbReference type="Proteomes" id="UP001189429">
    <property type="component" value="Unassembled WGS sequence"/>
</dbReference>
<feature type="region of interest" description="Disordered" evidence="1">
    <location>
        <begin position="1"/>
        <end position="57"/>
    </location>
</feature>
<proteinExistence type="predicted"/>
<feature type="compositionally biased region" description="Acidic residues" evidence="1">
    <location>
        <begin position="1"/>
        <end position="26"/>
    </location>
</feature>
<dbReference type="EMBL" id="CAUYUJ010019392">
    <property type="protein sequence ID" value="CAK0890781.1"/>
    <property type="molecule type" value="Genomic_DNA"/>
</dbReference>
<sequence length="113" mass="12825">MEKDDDEEGNDNDDDSNEHAGDEDDAGGGRPRPHQERRASREAADARPPARGMELTLLGPRRRALLLGEAAGLRRVRARSREQRGTRRRVQERTSRGNDEKRRPRTEMNGPTE</sequence>
<accession>A0ABN9WX07</accession>
<feature type="compositionally biased region" description="Basic and acidic residues" evidence="1">
    <location>
        <begin position="79"/>
        <end position="106"/>
    </location>
</feature>
<reference evidence="2" key="1">
    <citation type="submission" date="2023-10" db="EMBL/GenBank/DDBJ databases">
        <authorList>
            <person name="Chen Y."/>
            <person name="Shah S."/>
            <person name="Dougan E. K."/>
            <person name="Thang M."/>
            <person name="Chan C."/>
        </authorList>
    </citation>
    <scope>NUCLEOTIDE SEQUENCE [LARGE SCALE GENOMIC DNA]</scope>
</reference>
<organism evidence="2 3">
    <name type="scientific">Prorocentrum cordatum</name>
    <dbReference type="NCBI Taxonomy" id="2364126"/>
    <lineage>
        <taxon>Eukaryota</taxon>
        <taxon>Sar</taxon>
        <taxon>Alveolata</taxon>
        <taxon>Dinophyceae</taxon>
        <taxon>Prorocentrales</taxon>
        <taxon>Prorocentraceae</taxon>
        <taxon>Prorocentrum</taxon>
    </lineage>
</organism>
<gene>
    <name evidence="2" type="ORF">PCOR1329_LOCUS70884</name>
</gene>
<evidence type="ECO:0000313" key="3">
    <source>
        <dbReference type="Proteomes" id="UP001189429"/>
    </source>
</evidence>
<feature type="compositionally biased region" description="Low complexity" evidence="1">
    <location>
        <begin position="46"/>
        <end position="57"/>
    </location>
</feature>
<protein>
    <submittedName>
        <fullName evidence="2">Uncharacterized protein</fullName>
    </submittedName>
</protein>
<comment type="caution">
    <text evidence="2">The sequence shown here is derived from an EMBL/GenBank/DDBJ whole genome shotgun (WGS) entry which is preliminary data.</text>
</comment>
<feature type="compositionally biased region" description="Basic and acidic residues" evidence="1">
    <location>
        <begin position="33"/>
        <end position="45"/>
    </location>
</feature>
<evidence type="ECO:0000313" key="2">
    <source>
        <dbReference type="EMBL" id="CAK0890781.1"/>
    </source>
</evidence>